<sequence>MGNGTGMRKAFPNGESLIPAPPLLKQGWFWEAGMRMGKHSLAPFRSISIPK</sequence>
<protein>
    <submittedName>
        <fullName evidence="1">Uncharacterized protein</fullName>
    </submittedName>
</protein>
<evidence type="ECO:0000313" key="1">
    <source>
        <dbReference type="EMBL" id="GMN40721.1"/>
    </source>
</evidence>
<dbReference type="AlphaFoldDB" id="A0AA88D310"/>
<dbReference type="EMBL" id="BTGU01000011">
    <property type="protein sequence ID" value="GMN40721.1"/>
    <property type="molecule type" value="Genomic_DNA"/>
</dbReference>
<dbReference type="Proteomes" id="UP001187192">
    <property type="component" value="Unassembled WGS sequence"/>
</dbReference>
<gene>
    <name evidence="1" type="ORF">TIFTF001_009952</name>
</gene>
<accession>A0AA88D310</accession>
<name>A0AA88D310_FICCA</name>
<comment type="caution">
    <text evidence="1">The sequence shown here is derived from an EMBL/GenBank/DDBJ whole genome shotgun (WGS) entry which is preliminary data.</text>
</comment>
<keyword evidence="2" id="KW-1185">Reference proteome</keyword>
<evidence type="ECO:0000313" key="2">
    <source>
        <dbReference type="Proteomes" id="UP001187192"/>
    </source>
</evidence>
<organism evidence="1 2">
    <name type="scientific">Ficus carica</name>
    <name type="common">Common fig</name>
    <dbReference type="NCBI Taxonomy" id="3494"/>
    <lineage>
        <taxon>Eukaryota</taxon>
        <taxon>Viridiplantae</taxon>
        <taxon>Streptophyta</taxon>
        <taxon>Embryophyta</taxon>
        <taxon>Tracheophyta</taxon>
        <taxon>Spermatophyta</taxon>
        <taxon>Magnoliopsida</taxon>
        <taxon>eudicotyledons</taxon>
        <taxon>Gunneridae</taxon>
        <taxon>Pentapetalae</taxon>
        <taxon>rosids</taxon>
        <taxon>fabids</taxon>
        <taxon>Rosales</taxon>
        <taxon>Moraceae</taxon>
        <taxon>Ficeae</taxon>
        <taxon>Ficus</taxon>
    </lineage>
</organism>
<reference evidence="1" key="1">
    <citation type="submission" date="2023-07" db="EMBL/GenBank/DDBJ databases">
        <title>draft genome sequence of fig (Ficus carica).</title>
        <authorList>
            <person name="Takahashi T."/>
            <person name="Nishimura K."/>
        </authorList>
    </citation>
    <scope>NUCLEOTIDE SEQUENCE</scope>
</reference>
<proteinExistence type="predicted"/>